<protein>
    <recommendedName>
        <fullName evidence="4">MFS transporter</fullName>
    </recommendedName>
</protein>
<reference evidence="2" key="2">
    <citation type="submission" date="2020-09" db="EMBL/GenBank/DDBJ databases">
        <authorList>
            <person name="Sun Q."/>
            <person name="Ohkuma M."/>
        </authorList>
    </citation>
    <scope>NUCLEOTIDE SEQUENCE</scope>
    <source>
        <strain evidence="2">JCM 3302</strain>
    </source>
</reference>
<evidence type="ECO:0008006" key="4">
    <source>
        <dbReference type="Google" id="ProtNLM"/>
    </source>
</evidence>
<evidence type="ECO:0000313" key="3">
    <source>
        <dbReference type="Proteomes" id="UP000641386"/>
    </source>
</evidence>
<feature type="transmembrane region" description="Helical" evidence="1">
    <location>
        <begin position="12"/>
        <end position="32"/>
    </location>
</feature>
<keyword evidence="1" id="KW-0472">Membrane</keyword>
<sequence length="83" mass="7862">MPPARLAEAMAYATSSIVAGQALAIAVCGRLAEARGPGAAFAAASAAAALAAAIALAARPTAYAAHGIRAATRAAGAPSDCGR</sequence>
<reference evidence="2" key="1">
    <citation type="journal article" date="2014" name="Int. J. Syst. Evol. Microbiol.">
        <title>Complete genome sequence of Corynebacterium casei LMG S-19264T (=DSM 44701T), isolated from a smear-ripened cheese.</title>
        <authorList>
            <consortium name="US DOE Joint Genome Institute (JGI-PGF)"/>
            <person name="Walter F."/>
            <person name="Albersmeier A."/>
            <person name="Kalinowski J."/>
            <person name="Ruckert C."/>
        </authorList>
    </citation>
    <scope>NUCLEOTIDE SEQUENCE</scope>
    <source>
        <strain evidence="2">JCM 3302</strain>
    </source>
</reference>
<gene>
    <name evidence="2" type="ORF">GCM10014715_37980</name>
</gene>
<dbReference type="AlphaFoldDB" id="A0A918ZZ68"/>
<dbReference type="InterPro" id="IPR036259">
    <property type="entry name" value="MFS_trans_sf"/>
</dbReference>
<keyword evidence="1" id="KW-0812">Transmembrane</keyword>
<keyword evidence="1" id="KW-1133">Transmembrane helix</keyword>
<dbReference type="Proteomes" id="UP000641386">
    <property type="component" value="Unassembled WGS sequence"/>
</dbReference>
<feature type="transmembrane region" description="Helical" evidence="1">
    <location>
        <begin position="38"/>
        <end position="58"/>
    </location>
</feature>
<evidence type="ECO:0000256" key="1">
    <source>
        <dbReference type="SAM" id="Phobius"/>
    </source>
</evidence>
<dbReference type="RefSeq" id="WP_189901754.1">
    <property type="nucleotide sequence ID" value="NZ_BNBC01000016.1"/>
</dbReference>
<comment type="caution">
    <text evidence="2">The sequence shown here is derived from an EMBL/GenBank/DDBJ whole genome shotgun (WGS) entry which is preliminary data.</text>
</comment>
<dbReference type="SUPFAM" id="SSF103473">
    <property type="entry name" value="MFS general substrate transporter"/>
    <property type="match status" value="1"/>
</dbReference>
<organism evidence="2 3">
    <name type="scientific">Streptomyces spiralis</name>
    <dbReference type="NCBI Taxonomy" id="66376"/>
    <lineage>
        <taxon>Bacteria</taxon>
        <taxon>Bacillati</taxon>
        <taxon>Actinomycetota</taxon>
        <taxon>Actinomycetes</taxon>
        <taxon>Kitasatosporales</taxon>
        <taxon>Streptomycetaceae</taxon>
        <taxon>Streptomyces</taxon>
    </lineage>
</organism>
<name>A0A918ZZ68_9ACTN</name>
<proteinExistence type="predicted"/>
<accession>A0A918ZZ68</accession>
<keyword evidence="3" id="KW-1185">Reference proteome</keyword>
<evidence type="ECO:0000313" key="2">
    <source>
        <dbReference type="EMBL" id="GHE79066.1"/>
    </source>
</evidence>
<dbReference type="EMBL" id="BNBC01000016">
    <property type="protein sequence ID" value="GHE79066.1"/>
    <property type="molecule type" value="Genomic_DNA"/>
</dbReference>